<dbReference type="GO" id="GO:0005634">
    <property type="term" value="C:nucleus"/>
    <property type="evidence" value="ECO:0007669"/>
    <property type="project" value="TreeGrafter"/>
</dbReference>
<dbReference type="InterPro" id="IPR029034">
    <property type="entry name" value="Cystine-knot_cytokine"/>
</dbReference>
<feature type="region of interest" description="Disordered" evidence="3">
    <location>
        <begin position="356"/>
        <end position="460"/>
    </location>
</feature>
<reference evidence="6 7" key="1">
    <citation type="submission" date="2019-01" db="EMBL/GenBank/DDBJ databases">
        <title>Genome Assembly of Collichthys lucidus.</title>
        <authorList>
            <person name="Cai M."/>
            <person name="Xiao S."/>
        </authorList>
    </citation>
    <scope>NUCLEOTIDE SEQUENCE [LARGE SCALE GENOMIC DNA]</scope>
    <source>
        <strain evidence="6">JT15FE1705JMU</strain>
        <tissue evidence="6">Muscle</tissue>
    </source>
</reference>
<keyword evidence="4" id="KW-0732">Signal</keyword>
<dbReference type="PANTHER" id="PTHR34648:SF6">
    <property type="entry name" value="CLOCK-INTERACTING PACEMAKER-RELATED"/>
    <property type="match status" value="1"/>
</dbReference>
<dbReference type="PANTHER" id="PTHR34648">
    <property type="entry name" value="CLOCK-INTERACTING PACEMAKER"/>
    <property type="match status" value="1"/>
</dbReference>
<evidence type="ECO:0000256" key="1">
    <source>
        <dbReference type="ARBA" id="ARBA00023030"/>
    </source>
</evidence>
<evidence type="ECO:0000256" key="3">
    <source>
        <dbReference type="SAM" id="MobiDB-lite"/>
    </source>
</evidence>
<dbReference type="GO" id="GO:0042754">
    <property type="term" value="P:negative regulation of circadian rhythm"/>
    <property type="evidence" value="ECO:0007669"/>
    <property type="project" value="InterPro"/>
</dbReference>
<feature type="region of interest" description="Disordered" evidence="3">
    <location>
        <begin position="605"/>
        <end position="626"/>
    </location>
</feature>
<feature type="region of interest" description="Disordered" evidence="3">
    <location>
        <begin position="473"/>
        <end position="539"/>
    </location>
</feature>
<organism evidence="6 7">
    <name type="scientific">Collichthys lucidus</name>
    <name type="common">Big head croaker</name>
    <name type="synonym">Sciaena lucida</name>
    <dbReference type="NCBI Taxonomy" id="240159"/>
    <lineage>
        <taxon>Eukaryota</taxon>
        <taxon>Metazoa</taxon>
        <taxon>Chordata</taxon>
        <taxon>Craniata</taxon>
        <taxon>Vertebrata</taxon>
        <taxon>Euteleostomi</taxon>
        <taxon>Actinopterygii</taxon>
        <taxon>Neopterygii</taxon>
        <taxon>Teleostei</taxon>
        <taxon>Neoteleostei</taxon>
        <taxon>Acanthomorphata</taxon>
        <taxon>Eupercaria</taxon>
        <taxon>Sciaenidae</taxon>
        <taxon>Collichthys</taxon>
    </lineage>
</organism>
<proteinExistence type="inferred from homology"/>
<dbReference type="InterPro" id="IPR031602">
    <property type="entry name" value="CIPC"/>
</dbReference>
<dbReference type="SMART" id="SM00141">
    <property type="entry name" value="PDGF"/>
    <property type="match status" value="1"/>
</dbReference>
<feature type="compositionally biased region" description="Low complexity" evidence="3">
    <location>
        <begin position="474"/>
        <end position="491"/>
    </location>
</feature>
<comment type="similarity">
    <text evidence="2">Belongs to the PDGF/VEGF growth factor family.</text>
</comment>
<dbReference type="STRING" id="240159.A0A4U5UNH5"/>
<accession>A0A4U5UNH5</accession>
<feature type="compositionally biased region" description="Basic and acidic residues" evidence="3">
    <location>
        <begin position="427"/>
        <end position="438"/>
    </location>
</feature>
<evidence type="ECO:0000256" key="4">
    <source>
        <dbReference type="SAM" id="SignalP"/>
    </source>
</evidence>
<evidence type="ECO:0000313" key="6">
    <source>
        <dbReference type="EMBL" id="TKS75941.1"/>
    </source>
</evidence>
<feature type="compositionally biased region" description="Polar residues" evidence="3">
    <location>
        <begin position="492"/>
        <end position="514"/>
    </location>
</feature>
<dbReference type="CDD" id="cd00135">
    <property type="entry name" value="PDGF"/>
    <property type="match status" value="1"/>
</dbReference>
<protein>
    <submittedName>
        <fullName evidence="6">Vascular endothelial growth factor A</fullName>
    </submittedName>
</protein>
<feature type="region of interest" description="Disordered" evidence="3">
    <location>
        <begin position="127"/>
        <end position="183"/>
    </location>
</feature>
<dbReference type="PROSITE" id="PS50278">
    <property type="entry name" value="PDGF_2"/>
    <property type="match status" value="1"/>
</dbReference>
<keyword evidence="1 2" id="KW-0339">Growth factor</keyword>
<sequence>MQSFIGISHFLLALLLQRVPAQISHPPKENHTKVMTFHEVWVKSMCRPMEQLVDVEQEYPGEVEYVYMPACVPLWRCSGCCGDDNLECQPTNERNITLQVMRLNPMIHLHHVELTFVEHQSCECRTRQKPQNNKSSVESIRNRPRRRKQKKTANDCGNWAASSEQLRPHGGRQVADTEPGPDCQLVTLSVSVGRRRRWNNAKSKPLVCCASLSSQGHWEAGKEMSTKRKAESHSRAVSRPRIMKSGNSRADSERDSGFSDASSEHMSTMDTTDSEDSSRPAAQQTSGLGSSQLAVVGGSYSNLSPMIIMNNVLLKQPGDNPAAMKPWGLSPTVEVVQPVVQQPQVVFLQPVVSRQASPAPKEASSRHRHPKKYLPILKSYPKIAPHPGDNSSSSGRGTASSSSSPSPSSCSSSCSTGSERGSSLTSNHRDHCQREKQPRSVCGGASNSGSATPSLPACSSAMSPLLQNRLSLHTTEASASSSPARESPSTTVSQAEFTTSLSFSHTAATKNTTLPVPRGATQESIVPREHNHSDSDADTKRKRFCNTYNILSKSGLLDIALRTKELHRQNRRTENDLDQLKVHTDLFLQAVQSGDTSICVKLQSSLQEEDREKDRERAAQPSLKAD</sequence>
<feature type="region of interest" description="Disordered" evidence="3">
    <location>
        <begin position="218"/>
        <end position="290"/>
    </location>
</feature>
<gene>
    <name evidence="6" type="ORF">D9C73_009898</name>
</gene>
<evidence type="ECO:0000259" key="5">
    <source>
        <dbReference type="PROSITE" id="PS50278"/>
    </source>
</evidence>
<feature type="compositionally biased region" description="Polar residues" evidence="3">
    <location>
        <begin position="280"/>
        <end position="290"/>
    </location>
</feature>
<dbReference type="Pfam" id="PF00341">
    <property type="entry name" value="PDGF"/>
    <property type="match status" value="1"/>
</dbReference>
<feature type="compositionally biased region" description="Low complexity" evidence="3">
    <location>
        <begin position="391"/>
        <end position="423"/>
    </location>
</feature>
<evidence type="ECO:0000256" key="2">
    <source>
        <dbReference type="RuleBase" id="RU003818"/>
    </source>
</evidence>
<dbReference type="GO" id="GO:0016020">
    <property type="term" value="C:membrane"/>
    <property type="evidence" value="ECO:0007669"/>
    <property type="project" value="InterPro"/>
</dbReference>
<dbReference type="GO" id="GO:0008083">
    <property type="term" value="F:growth factor activity"/>
    <property type="evidence" value="ECO:0007669"/>
    <property type="project" value="UniProtKB-KW"/>
</dbReference>
<feature type="compositionally biased region" description="Basic and acidic residues" evidence="3">
    <location>
        <begin position="608"/>
        <end position="618"/>
    </location>
</feature>
<feature type="signal peptide" evidence="4">
    <location>
        <begin position="1"/>
        <end position="21"/>
    </location>
</feature>
<dbReference type="AlphaFoldDB" id="A0A4U5UNH5"/>
<dbReference type="Gene3D" id="2.10.90.10">
    <property type="entry name" value="Cystine-knot cytokines"/>
    <property type="match status" value="1"/>
</dbReference>
<dbReference type="Proteomes" id="UP000298787">
    <property type="component" value="Chromosome 9"/>
</dbReference>
<name>A0A4U5UNH5_COLLU</name>
<feature type="compositionally biased region" description="Basic and acidic residues" evidence="3">
    <location>
        <begin position="219"/>
        <end position="234"/>
    </location>
</feature>
<keyword evidence="7" id="KW-1185">Reference proteome</keyword>
<feature type="compositionally biased region" description="Basic residues" evidence="3">
    <location>
        <begin position="142"/>
        <end position="151"/>
    </location>
</feature>
<dbReference type="EMBL" id="CM014086">
    <property type="protein sequence ID" value="TKS75941.1"/>
    <property type="molecule type" value="Genomic_DNA"/>
</dbReference>
<dbReference type="Pfam" id="PF15800">
    <property type="entry name" value="CiPC"/>
    <property type="match status" value="1"/>
</dbReference>
<dbReference type="SUPFAM" id="SSF57501">
    <property type="entry name" value="Cystine-knot cytokines"/>
    <property type="match status" value="1"/>
</dbReference>
<feature type="domain" description="Platelet-derived growth factor (PDGF) family profile" evidence="5">
    <location>
        <begin position="33"/>
        <end position="129"/>
    </location>
</feature>
<evidence type="ECO:0000313" key="7">
    <source>
        <dbReference type="Proteomes" id="UP000298787"/>
    </source>
</evidence>
<feature type="chain" id="PRO_5020966134" evidence="4">
    <location>
        <begin position="22"/>
        <end position="626"/>
    </location>
</feature>
<dbReference type="GO" id="GO:0045892">
    <property type="term" value="P:negative regulation of DNA-templated transcription"/>
    <property type="evidence" value="ECO:0007669"/>
    <property type="project" value="InterPro"/>
</dbReference>
<feature type="compositionally biased region" description="Polar residues" evidence="3">
    <location>
        <begin position="129"/>
        <end position="139"/>
    </location>
</feature>
<dbReference type="InterPro" id="IPR000072">
    <property type="entry name" value="PDGF/VEGF_dom"/>
</dbReference>
<feature type="compositionally biased region" description="Basic and acidic residues" evidence="3">
    <location>
        <begin position="526"/>
        <end position="539"/>
    </location>
</feature>